<dbReference type="PANTHER" id="PTHR34475">
    <property type="match status" value="1"/>
</dbReference>
<comment type="caution">
    <text evidence="2">The sequence shown here is derived from an EMBL/GenBank/DDBJ whole genome shotgun (WGS) entry which is preliminary data.</text>
</comment>
<dbReference type="Proteomes" id="UP000477651">
    <property type="component" value="Unassembled WGS sequence"/>
</dbReference>
<keyword evidence="1" id="KW-1133">Transmembrane helix</keyword>
<keyword evidence="1" id="KW-0812">Transmembrane</keyword>
<dbReference type="Pfam" id="PF13413">
    <property type="entry name" value="HTH_25"/>
    <property type="match status" value="1"/>
</dbReference>
<evidence type="ECO:0000256" key="1">
    <source>
        <dbReference type="SAM" id="Phobius"/>
    </source>
</evidence>
<accession>A0A6L9Y437</accession>
<dbReference type="PANTHER" id="PTHR34475:SF1">
    <property type="entry name" value="CYTOSKELETON PROTEIN RODZ"/>
    <property type="match status" value="1"/>
</dbReference>
<dbReference type="EMBL" id="JAAGYR010000003">
    <property type="protein sequence ID" value="NEN75222.1"/>
    <property type="molecule type" value="Genomic_DNA"/>
</dbReference>
<gene>
    <name evidence="2" type="ORF">F9B74_02620</name>
</gene>
<reference evidence="2 3" key="1">
    <citation type="submission" date="2020-02" db="EMBL/GenBank/DDBJ databases">
        <title>Pelistega sp. NLN82 were isolated from wild rodents of the Hainan Island.</title>
        <authorList>
            <person name="Niu N."/>
            <person name="Zhou J."/>
        </authorList>
    </citation>
    <scope>NUCLEOTIDE SEQUENCE [LARGE SCALE GENOMIC DNA]</scope>
    <source>
        <strain evidence="2 3">NLN82</strain>
    </source>
</reference>
<protein>
    <submittedName>
        <fullName evidence="2">Helix-turn-helix domain-containing protein</fullName>
    </submittedName>
</protein>
<dbReference type="GO" id="GO:0003677">
    <property type="term" value="F:DNA binding"/>
    <property type="evidence" value="ECO:0007669"/>
    <property type="project" value="InterPro"/>
</dbReference>
<keyword evidence="1" id="KW-0472">Membrane</keyword>
<organism evidence="2 3">
    <name type="scientific">Pelistega ratti</name>
    <dbReference type="NCBI Taxonomy" id="2652177"/>
    <lineage>
        <taxon>Bacteria</taxon>
        <taxon>Pseudomonadati</taxon>
        <taxon>Pseudomonadota</taxon>
        <taxon>Betaproteobacteria</taxon>
        <taxon>Burkholderiales</taxon>
        <taxon>Alcaligenaceae</taxon>
        <taxon>Pelistega</taxon>
    </lineage>
</organism>
<dbReference type="InterPro" id="IPR050400">
    <property type="entry name" value="Bact_Cytoskel_RodZ"/>
</dbReference>
<dbReference type="InterPro" id="IPR010982">
    <property type="entry name" value="Lambda_DNA-bd_dom_sf"/>
</dbReference>
<dbReference type="AlphaFoldDB" id="A0A6L9Y437"/>
<keyword evidence="3" id="KW-1185">Reference proteome</keyword>
<proteinExistence type="predicted"/>
<dbReference type="Gene3D" id="1.10.260.40">
    <property type="entry name" value="lambda repressor-like DNA-binding domains"/>
    <property type="match status" value="1"/>
</dbReference>
<feature type="transmembrane region" description="Helical" evidence="1">
    <location>
        <begin position="121"/>
        <end position="142"/>
    </location>
</feature>
<evidence type="ECO:0000313" key="3">
    <source>
        <dbReference type="Proteomes" id="UP000477651"/>
    </source>
</evidence>
<evidence type="ECO:0000313" key="2">
    <source>
        <dbReference type="EMBL" id="NEN75222.1"/>
    </source>
</evidence>
<dbReference type="SUPFAM" id="SSF47413">
    <property type="entry name" value="lambda repressor-like DNA-binding domains"/>
    <property type="match status" value="1"/>
</dbReference>
<dbReference type="RefSeq" id="WP_163763932.1">
    <property type="nucleotide sequence ID" value="NZ_JAAGYR010000003.1"/>
</dbReference>
<name>A0A6L9Y437_9BURK</name>
<sequence>MSIETPDLANVSTNSGHETVGEYLQKARQARGMTLSDVSDVIKYNVHQLAALEEHKWSALPSGFVLRSIVKQYAIAVGADPEIALSKLAGETNNSAPSTRRNIAARFDTPINEQYEEGSSWVWWLKIIIFTLIAIAIVYVLVVQGTWLADMMAFFRKWFPQ</sequence>